<evidence type="ECO:0000256" key="1">
    <source>
        <dbReference type="ARBA" id="ARBA00004544"/>
    </source>
</evidence>
<dbReference type="Pfam" id="PF10165">
    <property type="entry name" value="Ric8"/>
    <property type="match status" value="1"/>
</dbReference>
<dbReference type="InterPro" id="IPR016024">
    <property type="entry name" value="ARM-type_fold"/>
</dbReference>
<dbReference type="PRINTS" id="PR01802">
    <property type="entry name" value="SYNEMBRYN"/>
</dbReference>
<dbReference type="GO" id="GO:0005938">
    <property type="term" value="C:cell cortex"/>
    <property type="evidence" value="ECO:0007669"/>
    <property type="project" value="UniProtKB-SubCell"/>
</dbReference>
<comment type="subcellular location">
    <subcellularLocation>
        <location evidence="1">Cytoplasm</location>
        <location evidence="1">Cell cortex</location>
    </subcellularLocation>
</comment>
<dbReference type="InterPro" id="IPR019318">
    <property type="entry name" value="Gua_nucleotide_exch_fac_Ric8"/>
</dbReference>
<evidence type="ECO:0000256" key="5">
    <source>
        <dbReference type="ARBA" id="ARBA00023186"/>
    </source>
</evidence>
<sequence>MDHSTVGLLETGTDQDLMRILKEFNEKYEQQFTPVGLEPDYYDRLWDVIMTRLSDPASSSTHQTCLSAIRILSRDKSSLHRVVSKDRLSIIVHMAGLVSEEEALQRLNQQINYDVVIEAQKCLSNLVYNSTFIQRMCCVNSCIPGLMCRLKTFRDPDLPHIVKYFDMRLLFLLTAFCADIRPKLRSEYHGLTYLIEILDLSLKMAHEESDLQCISRYMSYPVFFNDEQSELINEVLKVLYNLVLHIDKNSPDEEEDSHCLRLISILRSLLLASSRCPEKTDALHSNTVNLLLVMPPTMYESMLVNMPEAPGGHSYNTVPTVVTTQPSAGASAQVEAACFTEVDDATAISQRSCEYDGKDMTAIIKLLDFLESRLNTPVQSADKSLMPILTLMVEMVQANRTIRKFVRLRVLPPLRDVTKRPEEGRTLRNKLCTLMTSPLHDVKHLSANFLFILCKESVDRLIKYTGYGNAAGLLASRGLMLGGNKPTIDYSSGSEDSDTEEYVRVRDMVNPVTGRYEPPRPSPLEGMTDEQKEHEAMKLVNVLDKLTRNNVIQPCRIGNDGKPHPVESVMELQEGMGVMNPQDCSDHSDSD</sequence>
<evidence type="ECO:0000256" key="3">
    <source>
        <dbReference type="ARBA" id="ARBA00022490"/>
    </source>
</evidence>
<evidence type="ECO:0000256" key="2">
    <source>
        <dbReference type="ARBA" id="ARBA00009049"/>
    </source>
</evidence>
<dbReference type="PANTHER" id="PTHR12425:SF5">
    <property type="entry name" value="SYNEMBRYN"/>
    <property type="match status" value="1"/>
</dbReference>
<dbReference type="PANTHER" id="PTHR12425">
    <property type="entry name" value="SYNEMBRYN"/>
    <property type="match status" value="1"/>
</dbReference>
<dbReference type="Gene3D" id="1.25.10.10">
    <property type="entry name" value="Leucine-rich Repeat Variant"/>
    <property type="match status" value="1"/>
</dbReference>
<reference evidence="6" key="1">
    <citation type="submission" date="2015-09" db="EMBL/GenBank/DDBJ databases">
        <title>Scylla olivacea transcriptome.</title>
        <authorList>
            <person name="Ikhwanuddin M."/>
        </authorList>
    </citation>
    <scope>NUCLEOTIDE SEQUENCE</scope>
</reference>
<dbReference type="AlphaFoldDB" id="A0A0P4WKN7"/>
<protein>
    <recommendedName>
        <fullName evidence="7">Synembryn-A</fullName>
    </recommendedName>
</protein>
<dbReference type="GO" id="GO:0001965">
    <property type="term" value="F:G-protein alpha-subunit binding"/>
    <property type="evidence" value="ECO:0007669"/>
    <property type="project" value="TreeGrafter"/>
</dbReference>
<keyword evidence="3" id="KW-0963">Cytoplasm</keyword>
<proteinExistence type="inferred from homology"/>
<dbReference type="SUPFAM" id="SSF48371">
    <property type="entry name" value="ARM repeat"/>
    <property type="match status" value="1"/>
</dbReference>
<organism evidence="6">
    <name type="scientific">Scylla olivacea</name>
    <name type="common">Orange mud crab</name>
    <name type="synonym">Cancer olivacea</name>
    <dbReference type="NCBI Taxonomy" id="85551"/>
    <lineage>
        <taxon>Eukaryota</taxon>
        <taxon>Metazoa</taxon>
        <taxon>Ecdysozoa</taxon>
        <taxon>Arthropoda</taxon>
        <taxon>Crustacea</taxon>
        <taxon>Multicrustacea</taxon>
        <taxon>Malacostraca</taxon>
        <taxon>Eumalacostraca</taxon>
        <taxon>Eucarida</taxon>
        <taxon>Decapoda</taxon>
        <taxon>Pleocyemata</taxon>
        <taxon>Brachyura</taxon>
        <taxon>Eubrachyura</taxon>
        <taxon>Portunoidea</taxon>
        <taxon>Portunidae</taxon>
        <taxon>Portuninae</taxon>
        <taxon>Scylla</taxon>
    </lineage>
</organism>
<keyword evidence="5" id="KW-0143">Chaperone</keyword>
<evidence type="ECO:0008006" key="7">
    <source>
        <dbReference type="Google" id="ProtNLM"/>
    </source>
</evidence>
<dbReference type="InterPro" id="IPR008376">
    <property type="entry name" value="Chaperone_Ric-8_A/B"/>
</dbReference>
<keyword evidence="4" id="KW-0344">Guanine-nucleotide releasing factor</keyword>
<comment type="similarity">
    <text evidence="2">Belongs to the synembryn family.</text>
</comment>
<dbReference type="EMBL" id="GDRN01024031">
    <property type="protein sequence ID" value="JAI67751.1"/>
    <property type="molecule type" value="Transcribed_RNA"/>
</dbReference>
<dbReference type="InterPro" id="IPR011989">
    <property type="entry name" value="ARM-like"/>
</dbReference>
<dbReference type="GO" id="GO:0005085">
    <property type="term" value="F:guanyl-nucleotide exchange factor activity"/>
    <property type="evidence" value="ECO:0007669"/>
    <property type="project" value="UniProtKB-KW"/>
</dbReference>
<accession>A0A0P4WKN7</accession>
<evidence type="ECO:0000256" key="4">
    <source>
        <dbReference type="ARBA" id="ARBA00022658"/>
    </source>
</evidence>
<name>A0A0P4WKN7_SCYOL</name>
<dbReference type="GO" id="GO:0007186">
    <property type="term" value="P:G protein-coupled receptor signaling pathway"/>
    <property type="evidence" value="ECO:0007669"/>
    <property type="project" value="TreeGrafter"/>
</dbReference>
<evidence type="ECO:0000313" key="6">
    <source>
        <dbReference type="EMBL" id="JAI67751.1"/>
    </source>
</evidence>